<dbReference type="Pfam" id="PF00669">
    <property type="entry name" value="Flagellin_N"/>
    <property type="match status" value="1"/>
</dbReference>
<dbReference type="InterPro" id="IPR001029">
    <property type="entry name" value="Flagellin_N"/>
</dbReference>
<dbReference type="InterPro" id="IPR001492">
    <property type="entry name" value="Flagellin"/>
</dbReference>
<evidence type="ECO:0000313" key="7">
    <source>
        <dbReference type="Proteomes" id="UP000036061"/>
    </source>
</evidence>
<dbReference type="InterPro" id="IPR013384">
    <property type="entry name" value="Flagell_FlgL"/>
</dbReference>
<evidence type="ECO:0000256" key="2">
    <source>
        <dbReference type="ARBA" id="ARBA00005709"/>
    </source>
</evidence>
<dbReference type="SUPFAM" id="SSF64518">
    <property type="entry name" value="Phase 1 flagellin"/>
    <property type="match status" value="1"/>
</dbReference>
<accession>A0A2Z4MPX9</accession>
<keyword evidence="6" id="KW-0282">Flagellum</keyword>
<dbReference type="Gene3D" id="1.20.1330.10">
    <property type="entry name" value="f41 fragment of flagellin, N-terminal domain"/>
    <property type="match status" value="1"/>
</dbReference>
<dbReference type="EMBL" id="CP030117">
    <property type="protein sequence ID" value="AWX58590.1"/>
    <property type="molecule type" value="Genomic_DNA"/>
</dbReference>
<dbReference type="InterPro" id="IPR046358">
    <property type="entry name" value="Flagellin_C"/>
</dbReference>
<dbReference type="AlphaFoldDB" id="A0A2Z4MPX9"/>
<dbReference type="GO" id="GO:0009424">
    <property type="term" value="C:bacterial-type flagellum hook"/>
    <property type="evidence" value="ECO:0007669"/>
    <property type="project" value="InterPro"/>
</dbReference>
<evidence type="ECO:0000313" key="6">
    <source>
        <dbReference type="EMBL" id="AWX58590.1"/>
    </source>
</evidence>
<dbReference type="GO" id="GO:0005198">
    <property type="term" value="F:structural molecule activity"/>
    <property type="evidence" value="ECO:0007669"/>
    <property type="project" value="InterPro"/>
</dbReference>
<protein>
    <submittedName>
        <fullName evidence="6">Flagellar hook-associated protein FlgL</fullName>
    </submittedName>
</protein>
<reference evidence="6 7" key="1">
    <citation type="journal article" date="2015" name="Genome Announc.">
        <title>Draft Genome Sequence of Brevibacillus brevis DZQ7, a Plant Growth-Promoting Rhizobacterium with Broad-Spectrum Antimicrobial Activity.</title>
        <authorList>
            <person name="Hou Q."/>
            <person name="Wang C."/>
            <person name="Hou X."/>
            <person name="Xia Z."/>
            <person name="Ye J."/>
            <person name="Liu K."/>
            <person name="Liu H."/>
            <person name="Wang J."/>
            <person name="Guo H."/>
            <person name="Yu X."/>
            <person name="Yang Y."/>
            <person name="Du B."/>
            <person name="Ding Y."/>
        </authorList>
    </citation>
    <scope>NUCLEOTIDE SEQUENCE [LARGE SCALE GENOMIC DNA]</scope>
    <source>
        <strain evidence="6 7">DZQ7</strain>
    </source>
</reference>
<evidence type="ECO:0000256" key="3">
    <source>
        <dbReference type="ARBA" id="ARBA00023143"/>
    </source>
</evidence>
<dbReference type="RefSeq" id="WP_048035031.1">
    <property type="nucleotide sequence ID" value="NZ_CP030117.1"/>
</dbReference>
<dbReference type="PANTHER" id="PTHR42792:SF1">
    <property type="entry name" value="FLAGELLAR HOOK-ASSOCIATED PROTEIN 3"/>
    <property type="match status" value="1"/>
</dbReference>
<feature type="domain" description="Flagellin N-terminal" evidence="4">
    <location>
        <begin position="6"/>
        <end position="142"/>
    </location>
</feature>
<organism evidence="6 7">
    <name type="scientific">Brevibacillus brevis</name>
    <name type="common">Bacillus brevis</name>
    <dbReference type="NCBI Taxonomy" id="1393"/>
    <lineage>
        <taxon>Bacteria</taxon>
        <taxon>Bacillati</taxon>
        <taxon>Bacillota</taxon>
        <taxon>Bacilli</taxon>
        <taxon>Bacillales</taxon>
        <taxon>Paenibacillaceae</taxon>
        <taxon>Brevibacillus</taxon>
    </lineage>
</organism>
<keyword evidence="6" id="KW-0966">Cell projection</keyword>
<dbReference type="GO" id="GO:0071973">
    <property type="term" value="P:bacterial-type flagellum-dependent cell motility"/>
    <property type="evidence" value="ECO:0007669"/>
    <property type="project" value="InterPro"/>
</dbReference>
<evidence type="ECO:0000256" key="1">
    <source>
        <dbReference type="ARBA" id="ARBA00004365"/>
    </source>
</evidence>
<comment type="subcellular location">
    <subcellularLocation>
        <location evidence="1">Bacterial flagellum</location>
    </subcellularLocation>
</comment>
<dbReference type="Proteomes" id="UP000036061">
    <property type="component" value="Chromosome"/>
</dbReference>
<keyword evidence="3" id="KW-0975">Bacterial flagellum</keyword>
<dbReference type="PANTHER" id="PTHR42792">
    <property type="entry name" value="FLAGELLIN"/>
    <property type="match status" value="1"/>
</dbReference>
<evidence type="ECO:0000259" key="5">
    <source>
        <dbReference type="Pfam" id="PF00700"/>
    </source>
</evidence>
<keyword evidence="6" id="KW-0969">Cilium</keyword>
<proteinExistence type="inferred from homology"/>
<gene>
    <name evidence="6" type="ORF">AB432_027685</name>
</gene>
<dbReference type="Pfam" id="PF00700">
    <property type="entry name" value="Flagellin_C"/>
    <property type="match status" value="1"/>
</dbReference>
<comment type="similarity">
    <text evidence="2">Belongs to the bacterial flagellin family.</text>
</comment>
<dbReference type="NCBIfam" id="TIGR02550">
    <property type="entry name" value="flagell_flgL"/>
    <property type="match status" value="1"/>
</dbReference>
<feature type="domain" description="Flagellin C-terminal" evidence="5">
    <location>
        <begin position="218"/>
        <end position="298"/>
    </location>
</feature>
<sequence length="300" mass="33167">MAVRVTQNMLNSNMLRNLHNSMRNMDKLQQQLSSGSKIERPSDDPVVAARGMFYRSSLMENDQYSRNVDEAQSWMDMTDATMDEVGNVLKRIKELLVYSGDGAVSPDDLKAMSSEVKELKNHLGTLANQQINGKYIFAGTDTNKPPYDMTANGGKGDFVNTNSSPINLEVSQNVFVTSNINAQNIFNFPNNGSNMFKVLDNIITELDSGKSATQFQEAIGQQFDKLLAERASLGANVNRVELIAERLKSQEVSITGLMSKNEDANMAEVMTDLKTQESVHQAALGSGARIIQPTLLDFLR</sequence>
<evidence type="ECO:0000259" key="4">
    <source>
        <dbReference type="Pfam" id="PF00669"/>
    </source>
</evidence>
<name>A0A2Z4MPX9_BREBE</name>